<comment type="subcellular location">
    <subcellularLocation>
        <location evidence="1">Bacterial flagellum</location>
    </subcellularLocation>
</comment>
<dbReference type="EMBL" id="CP014518">
    <property type="protein sequence ID" value="AMM31400.1"/>
    <property type="molecule type" value="Genomic_DNA"/>
</dbReference>
<dbReference type="Gene3D" id="1.20.1330.10">
    <property type="entry name" value="f41 fragment of flagellin, N-terminal domain"/>
    <property type="match status" value="1"/>
</dbReference>
<keyword evidence="6" id="KW-0966">Cell projection</keyword>
<dbReference type="NCBIfam" id="TIGR02550">
    <property type="entry name" value="flagell_flgL"/>
    <property type="match status" value="1"/>
</dbReference>
<keyword evidence="3" id="KW-0975">Bacterial flagellum</keyword>
<dbReference type="GO" id="GO:0005198">
    <property type="term" value="F:structural molecule activity"/>
    <property type="evidence" value="ECO:0007669"/>
    <property type="project" value="InterPro"/>
</dbReference>
<feature type="domain" description="Flagellin N-terminal" evidence="4">
    <location>
        <begin position="6"/>
        <end position="140"/>
    </location>
</feature>
<dbReference type="InterPro" id="IPR013384">
    <property type="entry name" value="Flagell_FlgL"/>
</dbReference>
<reference evidence="6 7" key="1">
    <citation type="submission" date="2016-02" db="EMBL/GenBank/DDBJ databases">
        <title>Complete genome of Sinomonas atrocyanea KCTC 3377.</title>
        <authorList>
            <person name="Kim K.M."/>
        </authorList>
    </citation>
    <scope>NUCLEOTIDE SEQUENCE [LARGE SCALE GENOMIC DNA]</scope>
    <source>
        <strain evidence="6 7">KCTC 3377</strain>
    </source>
</reference>
<feature type="domain" description="Flagellin C-terminal" evidence="5">
    <location>
        <begin position="211"/>
        <end position="293"/>
    </location>
</feature>
<evidence type="ECO:0000256" key="2">
    <source>
        <dbReference type="ARBA" id="ARBA00005709"/>
    </source>
</evidence>
<comment type="similarity">
    <text evidence="2">Belongs to the bacterial flagellin family.</text>
</comment>
<dbReference type="Pfam" id="PF00669">
    <property type="entry name" value="Flagellin_N"/>
    <property type="match status" value="1"/>
</dbReference>
<dbReference type="STRING" id="37927.SA2016_0710"/>
<keyword evidence="7" id="KW-1185">Reference proteome</keyword>
<gene>
    <name evidence="6" type="ORF">SA2016_0710</name>
</gene>
<evidence type="ECO:0000256" key="3">
    <source>
        <dbReference type="ARBA" id="ARBA00023143"/>
    </source>
</evidence>
<evidence type="ECO:0000256" key="1">
    <source>
        <dbReference type="ARBA" id="ARBA00004365"/>
    </source>
</evidence>
<accession>A0A126ZW63</accession>
<keyword evidence="6" id="KW-0282">Flagellum</keyword>
<evidence type="ECO:0000259" key="5">
    <source>
        <dbReference type="Pfam" id="PF00700"/>
    </source>
</evidence>
<evidence type="ECO:0000259" key="4">
    <source>
        <dbReference type="Pfam" id="PF00669"/>
    </source>
</evidence>
<dbReference type="GO" id="GO:0009424">
    <property type="term" value="C:bacterial-type flagellum hook"/>
    <property type="evidence" value="ECO:0007669"/>
    <property type="project" value="InterPro"/>
</dbReference>
<dbReference type="PANTHER" id="PTHR42792:SF1">
    <property type="entry name" value="FLAGELLAR HOOK-ASSOCIATED PROTEIN 3"/>
    <property type="match status" value="1"/>
</dbReference>
<dbReference type="AlphaFoldDB" id="A0A126ZW63"/>
<sequence>MLRVTDQTMTLAAQRALGARQARLAAAQATASSGTRITRPSDDPVGTGEALRVRARLAAGAQYQRNIDDGTAWLNTLDSALGSATGLLRQVRDAAIQGGNGSLNQDGRNALATQIDSLRRDLLATANTQYMGRSVFAGTSDAASAFTDGTPPTFNGTQGGTVQRRIGPDQTVRVDADGGAAFGTGPGSVFAVLDSIAADLRSGADPTSRLTALDAGMSAVAAARSDVGGRLSELARAGQATADAATSLEARRSGIEDMDLGKAVLDLQLQQTAYQAALAVTAKVLQPSLTDFLR</sequence>
<dbReference type="GO" id="GO:0071973">
    <property type="term" value="P:bacterial-type flagellum-dependent cell motility"/>
    <property type="evidence" value="ECO:0007669"/>
    <property type="project" value="InterPro"/>
</dbReference>
<evidence type="ECO:0000313" key="7">
    <source>
        <dbReference type="Proteomes" id="UP000070134"/>
    </source>
</evidence>
<dbReference type="Pfam" id="PF00700">
    <property type="entry name" value="Flagellin_C"/>
    <property type="match status" value="1"/>
</dbReference>
<dbReference type="InterPro" id="IPR046358">
    <property type="entry name" value="Flagellin_C"/>
</dbReference>
<evidence type="ECO:0000313" key="6">
    <source>
        <dbReference type="EMBL" id="AMM31400.1"/>
    </source>
</evidence>
<dbReference type="Proteomes" id="UP000070134">
    <property type="component" value="Chromosome"/>
</dbReference>
<dbReference type="PANTHER" id="PTHR42792">
    <property type="entry name" value="FLAGELLIN"/>
    <property type="match status" value="1"/>
</dbReference>
<dbReference type="RefSeq" id="WP_066495315.1">
    <property type="nucleotide sequence ID" value="NZ_BJMO01000012.1"/>
</dbReference>
<keyword evidence="6" id="KW-0969">Cilium</keyword>
<dbReference type="InterPro" id="IPR001029">
    <property type="entry name" value="Flagellin_N"/>
</dbReference>
<dbReference type="SUPFAM" id="SSF64518">
    <property type="entry name" value="Phase 1 flagellin"/>
    <property type="match status" value="1"/>
</dbReference>
<proteinExistence type="inferred from homology"/>
<organism evidence="6 7">
    <name type="scientific">Sinomonas atrocyanea</name>
    <dbReference type="NCBI Taxonomy" id="37927"/>
    <lineage>
        <taxon>Bacteria</taxon>
        <taxon>Bacillati</taxon>
        <taxon>Actinomycetota</taxon>
        <taxon>Actinomycetes</taxon>
        <taxon>Micrococcales</taxon>
        <taxon>Micrococcaceae</taxon>
        <taxon>Sinomonas</taxon>
    </lineage>
</organism>
<dbReference type="KEGG" id="satk:SA2016_0710"/>
<name>A0A126ZW63_9MICC</name>
<protein>
    <submittedName>
        <fullName evidence="6">Flagellar hook-associated protein 3</fullName>
    </submittedName>
</protein>
<dbReference type="PATRIC" id="fig|37927.3.peg.730"/>
<dbReference type="InterPro" id="IPR001492">
    <property type="entry name" value="Flagellin"/>
</dbReference>
<dbReference type="OrthoDB" id="9758307at2"/>